<keyword evidence="3" id="KW-1185">Reference proteome</keyword>
<reference evidence="3" key="1">
    <citation type="journal article" date="2017" name="Nat. Ecol. Evol.">
        <title>Genome expansion and lineage-specific genetic innovations in the forest pathogenic fungi Armillaria.</title>
        <authorList>
            <person name="Sipos G."/>
            <person name="Prasanna A.N."/>
            <person name="Walter M.C."/>
            <person name="O'Connor E."/>
            <person name="Balint B."/>
            <person name="Krizsan K."/>
            <person name="Kiss B."/>
            <person name="Hess J."/>
            <person name="Varga T."/>
            <person name="Slot J."/>
            <person name="Riley R."/>
            <person name="Boka B."/>
            <person name="Rigling D."/>
            <person name="Barry K."/>
            <person name="Lee J."/>
            <person name="Mihaltcheva S."/>
            <person name="LaButti K."/>
            <person name="Lipzen A."/>
            <person name="Waldron R."/>
            <person name="Moloney N.M."/>
            <person name="Sperisen C."/>
            <person name="Kredics L."/>
            <person name="Vagvoelgyi C."/>
            <person name="Patrignani A."/>
            <person name="Fitzpatrick D."/>
            <person name="Nagy I."/>
            <person name="Doyle S."/>
            <person name="Anderson J.B."/>
            <person name="Grigoriev I.V."/>
            <person name="Gueldener U."/>
            <person name="Muensterkoetter M."/>
            <person name="Nagy L.G."/>
        </authorList>
    </citation>
    <scope>NUCLEOTIDE SEQUENCE [LARGE SCALE GENOMIC DNA]</scope>
    <source>
        <strain evidence="3">C18/9</strain>
    </source>
</reference>
<name>A0A284SDD6_ARMOS</name>
<protein>
    <submittedName>
        <fullName evidence="2">Uncharacterized protein</fullName>
    </submittedName>
</protein>
<sequence length="159" mass="17940">MYAGFNKGSVMFTAWIEDFEIILKYRPAHTPSPHHTLDTSYPPRQSSPVLPHDPCKSSLPSPPSIPCCRDYDSCRMVPDTSHDRPMRDVVFESALLETGDDVRQQELGPEEGNDGVLQVHRRGWSRHGEWTEGRGVLILARIEGGRVKRRDVWTGGGLF</sequence>
<evidence type="ECO:0000256" key="1">
    <source>
        <dbReference type="SAM" id="MobiDB-lite"/>
    </source>
</evidence>
<proteinExistence type="predicted"/>
<evidence type="ECO:0000313" key="3">
    <source>
        <dbReference type="Proteomes" id="UP000219338"/>
    </source>
</evidence>
<organism evidence="2 3">
    <name type="scientific">Armillaria ostoyae</name>
    <name type="common">Armillaria root rot fungus</name>
    <dbReference type="NCBI Taxonomy" id="47428"/>
    <lineage>
        <taxon>Eukaryota</taxon>
        <taxon>Fungi</taxon>
        <taxon>Dikarya</taxon>
        <taxon>Basidiomycota</taxon>
        <taxon>Agaricomycotina</taxon>
        <taxon>Agaricomycetes</taxon>
        <taxon>Agaricomycetidae</taxon>
        <taxon>Agaricales</taxon>
        <taxon>Marasmiineae</taxon>
        <taxon>Physalacriaceae</taxon>
        <taxon>Armillaria</taxon>
    </lineage>
</organism>
<feature type="compositionally biased region" description="Polar residues" evidence="1">
    <location>
        <begin position="38"/>
        <end position="48"/>
    </location>
</feature>
<dbReference type="Proteomes" id="UP000219338">
    <property type="component" value="Unassembled WGS sequence"/>
</dbReference>
<evidence type="ECO:0000313" key="2">
    <source>
        <dbReference type="EMBL" id="SJL19022.1"/>
    </source>
</evidence>
<accession>A0A284SDD6</accession>
<gene>
    <name evidence="2" type="ORF">ARMOST_22628</name>
</gene>
<feature type="region of interest" description="Disordered" evidence="1">
    <location>
        <begin position="32"/>
        <end position="57"/>
    </location>
</feature>
<dbReference type="EMBL" id="FUEG01000086">
    <property type="protein sequence ID" value="SJL19022.1"/>
    <property type="molecule type" value="Genomic_DNA"/>
</dbReference>
<dbReference type="AlphaFoldDB" id="A0A284SDD6"/>